<dbReference type="InterPro" id="IPR036388">
    <property type="entry name" value="WH-like_DNA-bd_sf"/>
</dbReference>
<dbReference type="SUPFAM" id="SSF46894">
    <property type="entry name" value="C-terminal effector domain of the bipartite response regulators"/>
    <property type="match status" value="1"/>
</dbReference>
<evidence type="ECO:0000259" key="3">
    <source>
        <dbReference type="PROSITE" id="PS50043"/>
    </source>
</evidence>
<dbReference type="Proteomes" id="UP001500457">
    <property type="component" value="Unassembled WGS sequence"/>
</dbReference>
<comment type="caution">
    <text evidence="4">The sequence shown here is derived from an EMBL/GenBank/DDBJ whole genome shotgun (WGS) entry which is preliminary data.</text>
</comment>
<keyword evidence="2" id="KW-0067">ATP-binding</keyword>
<evidence type="ECO:0000256" key="1">
    <source>
        <dbReference type="ARBA" id="ARBA00022741"/>
    </source>
</evidence>
<dbReference type="PROSITE" id="PS50043">
    <property type="entry name" value="HTH_LUXR_2"/>
    <property type="match status" value="1"/>
</dbReference>
<organism evidence="4 5">
    <name type="scientific">Actinomycetospora straminea</name>
    <dbReference type="NCBI Taxonomy" id="663607"/>
    <lineage>
        <taxon>Bacteria</taxon>
        <taxon>Bacillati</taxon>
        <taxon>Actinomycetota</taxon>
        <taxon>Actinomycetes</taxon>
        <taxon>Pseudonocardiales</taxon>
        <taxon>Pseudonocardiaceae</taxon>
        <taxon>Actinomycetospora</taxon>
    </lineage>
</organism>
<dbReference type="PRINTS" id="PR00038">
    <property type="entry name" value="HTHLUXR"/>
</dbReference>
<dbReference type="InterPro" id="IPR000792">
    <property type="entry name" value="Tscrpt_reg_LuxR_C"/>
</dbReference>
<feature type="domain" description="HTH luxR-type" evidence="3">
    <location>
        <begin position="869"/>
        <end position="932"/>
    </location>
</feature>
<dbReference type="InterPro" id="IPR027417">
    <property type="entry name" value="P-loop_NTPase"/>
</dbReference>
<dbReference type="PANTHER" id="PTHR16305">
    <property type="entry name" value="TESTICULAR SOLUBLE ADENYLYL CYCLASE"/>
    <property type="match status" value="1"/>
</dbReference>
<keyword evidence="5" id="KW-1185">Reference proteome</keyword>
<dbReference type="Pfam" id="PF13191">
    <property type="entry name" value="AAA_16"/>
    <property type="match status" value="1"/>
</dbReference>
<proteinExistence type="predicted"/>
<gene>
    <name evidence="4" type="ORF">GCM10023203_04530</name>
</gene>
<dbReference type="SUPFAM" id="SSF52540">
    <property type="entry name" value="P-loop containing nucleoside triphosphate hydrolases"/>
    <property type="match status" value="1"/>
</dbReference>
<dbReference type="Gene3D" id="1.10.10.10">
    <property type="entry name" value="Winged helix-like DNA-binding domain superfamily/Winged helix DNA-binding domain"/>
    <property type="match status" value="1"/>
</dbReference>
<evidence type="ECO:0000313" key="4">
    <source>
        <dbReference type="EMBL" id="GAA4860388.1"/>
    </source>
</evidence>
<dbReference type="CDD" id="cd06170">
    <property type="entry name" value="LuxR_C_like"/>
    <property type="match status" value="1"/>
</dbReference>
<evidence type="ECO:0000313" key="5">
    <source>
        <dbReference type="Proteomes" id="UP001500457"/>
    </source>
</evidence>
<keyword evidence="1" id="KW-0547">Nucleotide-binding</keyword>
<name>A0ABP9DXS4_9PSEU</name>
<protein>
    <recommendedName>
        <fullName evidence="3">HTH luxR-type domain-containing protein</fullName>
    </recommendedName>
</protein>
<dbReference type="EMBL" id="BAABHQ010000001">
    <property type="protein sequence ID" value="GAA4860388.1"/>
    <property type="molecule type" value="Genomic_DNA"/>
</dbReference>
<dbReference type="InterPro" id="IPR041664">
    <property type="entry name" value="AAA_16"/>
</dbReference>
<evidence type="ECO:0000256" key="2">
    <source>
        <dbReference type="ARBA" id="ARBA00022840"/>
    </source>
</evidence>
<dbReference type="RefSeq" id="WP_274231009.1">
    <property type="nucleotide sequence ID" value="NZ_BAABHQ010000001.1"/>
</dbReference>
<dbReference type="PANTHER" id="PTHR16305:SF35">
    <property type="entry name" value="TRANSCRIPTIONAL ACTIVATOR DOMAIN"/>
    <property type="match status" value="1"/>
</dbReference>
<dbReference type="Pfam" id="PF00196">
    <property type="entry name" value="GerE"/>
    <property type="match status" value="1"/>
</dbReference>
<sequence length="932" mass="95349">MVAPRRPLVGREAERAVVRARVAAARAGHGGTLLVTGEAGIGKSRLLAEVADVAAAAGLGVLTGRAVAGGGAYRPLAEALAPPLRDAPLPESPRLRPFRAALARLVPGAAVDGPAGTPAGPALDAAVVLGEGVLALLAALHPDGAVLVLDDLHWADADTHDLLAYLAGAVGRVPVVLALGARDDEGPAEAGDPVAALATLVAHPDVTVLRPARLDAGQVAALVASDGTGRAAVDDLVRRSEGLPFLVAELLDAGDGTVPPSWTALVARRLATLPATARVVLDAAAVAPGDPDHRLLAAATGVGGDAVLDGLRAAVGAGLLVAARDHLTWRHALTRDAVLAALLPTDRAAVSARVAIALEARDAPGDREAAADRHAESGDHRRAVALLLDLARRDADRGALGHADELLRRAGALGAAPGRVAAERVRVLTLRGAAADALALGEAALGDVAGDEHAELCLRLARAAVLAGRYGEADEWVGRAARPDDPRSLVLGADAAYGAGATAVAAPRAQEAVAAADAALIRDGNSEVAATLCEALLVLARCAVASPDSAPDADALVRRAAAVAAEHGLAPWRVEALFSLGARRMSRGDTGAADLHAARDLAERHGMLARAAQADLLRADAALHVHGPRAALAILHPAIEQLGRLRLATLQGTAELFAAASTALTGDRAGAEALLARASTRADLPADIAVLGPLVPALTALLAHDLPRAADLVDRAVPAVLAHRSAAPVPFYGLWPLLRTAVGDRDAEARDRLRGHPVLIAVPNRAALVYADAVAAGRAGRAAEADALVAAAATELADWPWWHRLLRTIVLDAAVRDGWGDPVPALRADLAVHERGDDAGSRALARTCRDLLRAAGAPTRRSGDGVAPELRRLGVTAREAEVLALVVEHRTNADIAARLHLSTRTVETHVARLLAKTGTTDRVGLRAWALDR</sequence>
<dbReference type="InterPro" id="IPR016032">
    <property type="entry name" value="Sig_transdc_resp-reg_C-effctor"/>
</dbReference>
<dbReference type="SMART" id="SM00421">
    <property type="entry name" value="HTH_LUXR"/>
    <property type="match status" value="1"/>
</dbReference>
<accession>A0ABP9DXS4</accession>
<reference evidence="5" key="1">
    <citation type="journal article" date="2019" name="Int. J. Syst. Evol. Microbiol.">
        <title>The Global Catalogue of Microorganisms (GCM) 10K type strain sequencing project: providing services to taxonomists for standard genome sequencing and annotation.</title>
        <authorList>
            <consortium name="The Broad Institute Genomics Platform"/>
            <consortium name="The Broad Institute Genome Sequencing Center for Infectious Disease"/>
            <person name="Wu L."/>
            <person name="Ma J."/>
        </authorList>
    </citation>
    <scope>NUCLEOTIDE SEQUENCE [LARGE SCALE GENOMIC DNA]</scope>
    <source>
        <strain evidence="5">JCM 17983</strain>
    </source>
</reference>